<protein>
    <recommendedName>
        <fullName evidence="1">Nudix hydrolase domain-containing protein</fullName>
    </recommendedName>
</protein>
<proteinExistence type="predicted"/>
<evidence type="ECO:0000313" key="3">
    <source>
        <dbReference type="Proteomes" id="UP000266152"/>
    </source>
</evidence>
<dbReference type="EMBL" id="PXOF01000009">
    <property type="protein sequence ID" value="RGP76112.1"/>
    <property type="molecule type" value="Genomic_DNA"/>
</dbReference>
<accession>A0A395SVL2</accession>
<evidence type="ECO:0000313" key="2">
    <source>
        <dbReference type="EMBL" id="RGP76112.1"/>
    </source>
</evidence>
<dbReference type="AlphaFoldDB" id="A0A395SVL2"/>
<dbReference type="PROSITE" id="PS51462">
    <property type="entry name" value="NUDIX"/>
    <property type="match status" value="1"/>
</dbReference>
<comment type="caution">
    <text evidence="2">The sequence shown here is derived from an EMBL/GenBank/DDBJ whole genome shotgun (WGS) entry which is preliminary data.</text>
</comment>
<dbReference type="STRING" id="5514.A0A395SVL2"/>
<name>A0A395SVL2_FUSSP</name>
<dbReference type="SUPFAM" id="SSF55811">
    <property type="entry name" value="Nudix"/>
    <property type="match status" value="1"/>
</dbReference>
<keyword evidence="3" id="KW-1185">Reference proteome</keyword>
<dbReference type="InterPro" id="IPR000086">
    <property type="entry name" value="NUDIX_hydrolase_dom"/>
</dbReference>
<feature type="domain" description="Nudix hydrolase" evidence="1">
    <location>
        <begin position="5"/>
        <end position="149"/>
    </location>
</feature>
<organism evidence="2 3">
    <name type="scientific">Fusarium sporotrichioides</name>
    <dbReference type="NCBI Taxonomy" id="5514"/>
    <lineage>
        <taxon>Eukaryota</taxon>
        <taxon>Fungi</taxon>
        <taxon>Dikarya</taxon>
        <taxon>Ascomycota</taxon>
        <taxon>Pezizomycotina</taxon>
        <taxon>Sordariomycetes</taxon>
        <taxon>Hypocreomycetidae</taxon>
        <taxon>Hypocreales</taxon>
        <taxon>Nectriaceae</taxon>
        <taxon>Fusarium</taxon>
    </lineage>
</organism>
<reference evidence="2 3" key="1">
    <citation type="journal article" date="2018" name="PLoS Pathog.">
        <title>Evolution of structural diversity of trichothecenes, a family of toxins produced by plant pathogenic and entomopathogenic fungi.</title>
        <authorList>
            <person name="Proctor R.H."/>
            <person name="McCormick S.P."/>
            <person name="Kim H.S."/>
            <person name="Cardoza R.E."/>
            <person name="Stanley A.M."/>
            <person name="Lindo L."/>
            <person name="Kelly A."/>
            <person name="Brown D.W."/>
            <person name="Lee T."/>
            <person name="Vaughan M.M."/>
            <person name="Alexander N.J."/>
            <person name="Busman M."/>
            <person name="Gutierrez S."/>
        </authorList>
    </citation>
    <scope>NUCLEOTIDE SEQUENCE [LARGE SCALE GENOMIC DNA]</scope>
    <source>
        <strain evidence="2 3">NRRL 3299</strain>
    </source>
</reference>
<dbReference type="InterPro" id="IPR015797">
    <property type="entry name" value="NUDIX_hydrolase-like_dom_sf"/>
</dbReference>
<dbReference type="Pfam" id="PF00293">
    <property type="entry name" value="NUDIX"/>
    <property type="match status" value="1"/>
</dbReference>
<evidence type="ECO:0000259" key="1">
    <source>
        <dbReference type="PROSITE" id="PS51462"/>
    </source>
</evidence>
<dbReference type="Gene3D" id="3.90.79.10">
    <property type="entry name" value="Nucleoside Triphosphate Pyrophosphohydrolase"/>
    <property type="match status" value="1"/>
</dbReference>
<gene>
    <name evidence="2" type="ORF">FSPOR_358</name>
</gene>
<dbReference type="Proteomes" id="UP000266152">
    <property type="component" value="Unassembled WGS sequence"/>
</dbReference>
<sequence length="209" mass="23750">MAPLKRRAIATCFIFLKFPSNNPNQKPQVALFRRSGNTRYAGISGSVEETDADPLDTAWRELGEETTLTKNSLRLFRKFKSFSLVHDSIGREWTVNPFAFIYKSVTDGGPCEAGVKIDWEHEGCEWFDLDAINDSDSFERVPRILESLRRVWFNVDLGKAAGNTLDQGLIALQKERKSGARQLAFMALYIRIDVIRETDVLIQIDDGEM</sequence>